<comment type="caution">
    <text evidence="2">The sequence shown here is derived from an EMBL/GenBank/DDBJ whole genome shotgun (WGS) entry which is preliminary data.</text>
</comment>
<keyword evidence="3" id="KW-1185">Reference proteome</keyword>
<dbReference type="STRING" id="348151.IV55_GL000795"/>
<dbReference type="PATRIC" id="fig|348151.3.peg.819"/>
<organism evidence="2 3">
    <name type="scientific">Furfurilactobacillus siliginis</name>
    <dbReference type="NCBI Taxonomy" id="348151"/>
    <lineage>
        <taxon>Bacteria</taxon>
        <taxon>Bacillati</taxon>
        <taxon>Bacillota</taxon>
        <taxon>Bacilli</taxon>
        <taxon>Lactobacillales</taxon>
        <taxon>Lactobacillaceae</taxon>
        <taxon>Furfurilactobacillus</taxon>
    </lineage>
</organism>
<sequence>MEDVLHELKRQAFADVGDFVNFYTHDGQLITMYGPMVDENKDPVVQKRSRIYLSNKDEVDTTLIKSVKVGKDGVDVELFDKQQKALELLLKHLEPETHSRTRKAKADAEISEAKVKLINGKNTERKAKIDKHLDDLGGIA</sequence>
<gene>
    <name evidence="2" type="ORF">IV55_GL000795</name>
    <name evidence="1" type="ORF">LSI01_04370</name>
</gene>
<dbReference type="Proteomes" id="UP000321429">
    <property type="component" value="Unassembled WGS sequence"/>
</dbReference>
<evidence type="ECO:0000313" key="2">
    <source>
        <dbReference type="EMBL" id="KRN96923.1"/>
    </source>
</evidence>
<dbReference type="Pfam" id="PF03592">
    <property type="entry name" value="Terminase_2"/>
    <property type="match status" value="1"/>
</dbReference>
<evidence type="ECO:0000313" key="1">
    <source>
        <dbReference type="EMBL" id="GEK28126.1"/>
    </source>
</evidence>
<dbReference type="Proteomes" id="UP000051139">
    <property type="component" value="Unassembled WGS sequence"/>
</dbReference>
<dbReference type="AlphaFoldDB" id="A0A0R2L5I7"/>
<dbReference type="InterPro" id="IPR005335">
    <property type="entry name" value="Terminase_ssu"/>
</dbReference>
<dbReference type="EMBL" id="BJUD01000004">
    <property type="protein sequence ID" value="GEK28126.1"/>
    <property type="molecule type" value="Genomic_DNA"/>
</dbReference>
<dbReference type="GO" id="GO:0051276">
    <property type="term" value="P:chromosome organization"/>
    <property type="evidence" value="ECO:0007669"/>
    <property type="project" value="InterPro"/>
</dbReference>
<evidence type="ECO:0000313" key="4">
    <source>
        <dbReference type="Proteomes" id="UP000321429"/>
    </source>
</evidence>
<evidence type="ECO:0000313" key="3">
    <source>
        <dbReference type="Proteomes" id="UP000051139"/>
    </source>
</evidence>
<reference evidence="1 4" key="2">
    <citation type="submission" date="2019-07" db="EMBL/GenBank/DDBJ databases">
        <title>Whole genome shotgun sequence of Lactobacillus siliginis NBRC 101315.</title>
        <authorList>
            <person name="Hosoyama A."/>
            <person name="Uohara A."/>
            <person name="Ohji S."/>
            <person name="Ichikawa N."/>
        </authorList>
    </citation>
    <scope>NUCLEOTIDE SEQUENCE [LARGE SCALE GENOMIC DNA]</scope>
    <source>
        <strain evidence="1 4">NBRC 101315</strain>
    </source>
</reference>
<dbReference type="EMBL" id="JQCB01000002">
    <property type="protein sequence ID" value="KRN96923.1"/>
    <property type="molecule type" value="Genomic_DNA"/>
</dbReference>
<name>A0A0R2L5I7_9LACO</name>
<dbReference type="InterPro" id="IPR052404">
    <property type="entry name" value="SPP1-like_terminase"/>
</dbReference>
<proteinExistence type="predicted"/>
<accession>A0A0R2L5I7</accession>
<dbReference type="PANTHER" id="PTHR41328">
    <property type="entry name" value="TERMINASE SMALL SUBUNIT-RELATED"/>
    <property type="match status" value="1"/>
</dbReference>
<dbReference type="PANTHER" id="PTHR41328:SF3">
    <property type="entry name" value="PBSX PHAGE TERMINASE SMALL SUBUNIT"/>
    <property type="match status" value="1"/>
</dbReference>
<protein>
    <submittedName>
        <fullName evidence="2">Uncharacterized protein</fullName>
    </submittedName>
</protein>
<reference evidence="2 3" key="1">
    <citation type="journal article" date="2015" name="Genome Announc.">
        <title>Expanding the biotechnology potential of lactobacilli through comparative genomics of 213 strains and associated genera.</title>
        <authorList>
            <person name="Sun Z."/>
            <person name="Harris H.M."/>
            <person name="McCann A."/>
            <person name="Guo C."/>
            <person name="Argimon S."/>
            <person name="Zhang W."/>
            <person name="Yang X."/>
            <person name="Jeffery I.B."/>
            <person name="Cooney J.C."/>
            <person name="Kagawa T.F."/>
            <person name="Liu W."/>
            <person name="Song Y."/>
            <person name="Salvetti E."/>
            <person name="Wrobel A."/>
            <person name="Rasinkangas P."/>
            <person name="Parkhill J."/>
            <person name="Rea M.C."/>
            <person name="O'Sullivan O."/>
            <person name="Ritari J."/>
            <person name="Douillard F.P."/>
            <person name="Paul Ross R."/>
            <person name="Yang R."/>
            <person name="Briner A.E."/>
            <person name="Felis G.E."/>
            <person name="de Vos W.M."/>
            <person name="Barrangou R."/>
            <person name="Klaenhammer T.R."/>
            <person name="Caufield P.W."/>
            <person name="Cui Y."/>
            <person name="Zhang H."/>
            <person name="O'Toole P.W."/>
        </authorList>
    </citation>
    <scope>NUCLEOTIDE SEQUENCE [LARGE SCALE GENOMIC DNA]</scope>
    <source>
        <strain evidence="2 3">DSM 22696</strain>
    </source>
</reference>